<name>A0ABP8VBC2_9GAMM</name>
<protein>
    <submittedName>
        <fullName evidence="2">Uncharacterized protein</fullName>
    </submittedName>
</protein>
<accession>A0ABP8VBC2</accession>
<dbReference type="EMBL" id="BAABFL010000480">
    <property type="protein sequence ID" value="GAA4652701.1"/>
    <property type="molecule type" value="Genomic_DNA"/>
</dbReference>
<proteinExistence type="predicted"/>
<evidence type="ECO:0000256" key="1">
    <source>
        <dbReference type="SAM" id="MobiDB-lite"/>
    </source>
</evidence>
<evidence type="ECO:0000313" key="3">
    <source>
        <dbReference type="Proteomes" id="UP001500604"/>
    </source>
</evidence>
<sequence length="80" mass="9749">MGRSRPLDEEDNEALGWTDGQELKKRKSEEQRSKRKRSKSIHKGIEKYFEKKKLREELGDELEDDDLDFFDEDDDDWYQH</sequence>
<feature type="compositionally biased region" description="Basic and acidic residues" evidence="1">
    <location>
        <begin position="21"/>
        <end position="32"/>
    </location>
</feature>
<dbReference type="Proteomes" id="UP001500604">
    <property type="component" value="Unassembled WGS sequence"/>
</dbReference>
<dbReference type="RefSeq" id="WP_345199318.1">
    <property type="nucleotide sequence ID" value="NZ_BAABFL010000480.1"/>
</dbReference>
<gene>
    <name evidence="2" type="ORF">GCM10023116_49850</name>
</gene>
<feature type="region of interest" description="Disordered" evidence="1">
    <location>
        <begin position="1"/>
        <end position="41"/>
    </location>
</feature>
<keyword evidence="3" id="KW-1185">Reference proteome</keyword>
<comment type="caution">
    <text evidence="2">The sequence shown here is derived from an EMBL/GenBank/DDBJ whole genome shotgun (WGS) entry which is preliminary data.</text>
</comment>
<reference evidence="3" key="1">
    <citation type="journal article" date="2019" name="Int. J. Syst. Evol. Microbiol.">
        <title>The Global Catalogue of Microorganisms (GCM) 10K type strain sequencing project: providing services to taxonomists for standard genome sequencing and annotation.</title>
        <authorList>
            <consortium name="The Broad Institute Genomics Platform"/>
            <consortium name="The Broad Institute Genome Sequencing Center for Infectious Disease"/>
            <person name="Wu L."/>
            <person name="Ma J."/>
        </authorList>
    </citation>
    <scope>NUCLEOTIDE SEQUENCE [LARGE SCALE GENOMIC DNA]</scope>
    <source>
        <strain evidence="3">JCM 17805</strain>
    </source>
</reference>
<organism evidence="2 3">
    <name type="scientific">Kistimonas scapharcae</name>
    <dbReference type="NCBI Taxonomy" id="1036133"/>
    <lineage>
        <taxon>Bacteria</taxon>
        <taxon>Pseudomonadati</taxon>
        <taxon>Pseudomonadota</taxon>
        <taxon>Gammaproteobacteria</taxon>
        <taxon>Oceanospirillales</taxon>
        <taxon>Endozoicomonadaceae</taxon>
        <taxon>Kistimonas</taxon>
    </lineage>
</organism>
<evidence type="ECO:0000313" key="2">
    <source>
        <dbReference type="EMBL" id="GAA4652701.1"/>
    </source>
</evidence>